<evidence type="ECO:0000313" key="4">
    <source>
        <dbReference type="EMBL" id="MDN3710248.1"/>
    </source>
</evidence>
<dbReference type="Proteomes" id="UP001242368">
    <property type="component" value="Unassembled WGS sequence"/>
</dbReference>
<reference evidence="5" key="1">
    <citation type="journal article" date="2019" name="Int. J. Syst. Evol. Microbiol.">
        <title>The Global Catalogue of Microorganisms (GCM) 10K type strain sequencing project: providing services to taxonomists for standard genome sequencing and annotation.</title>
        <authorList>
            <consortium name="The Broad Institute Genomics Platform"/>
            <consortium name="The Broad Institute Genome Sequencing Center for Infectious Disease"/>
            <person name="Wu L."/>
            <person name="Ma J."/>
        </authorList>
    </citation>
    <scope>NUCLEOTIDE SEQUENCE [LARGE SCALE GENOMIC DNA]</scope>
    <source>
        <strain evidence="5">CECT 7184</strain>
    </source>
</reference>
<accession>A0ABT8D084</accession>
<gene>
    <name evidence="4" type="ORF">QW060_25665</name>
</gene>
<dbReference type="RefSeq" id="WP_290365474.1">
    <property type="nucleotide sequence ID" value="NZ_JAUFQU010000080.1"/>
</dbReference>
<keyword evidence="3" id="KW-0998">Cell outer membrane</keyword>
<dbReference type="Gene3D" id="2.40.170.20">
    <property type="entry name" value="TonB-dependent receptor, beta-barrel domain"/>
    <property type="match status" value="1"/>
</dbReference>
<dbReference type="InterPro" id="IPR036942">
    <property type="entry name" value="Beta-barrel_TonB_sf"/>
</dbReference>
<dbReference type="EMBL" id="JAUFQU010000080">
    <property type="protein sequence ID" value="MDN3710248.1"/>
    <property type="molecule type" value="Genomic_DNA"/>
</dbReference>
<evidence type="ECO:0000256" key="1">
    <source>
        <dbReference type="ARBA" id="ARBA00004442"/>
    </source>
</evidence>
<evidence type="ECO:0000256" key="2">
    <source>
        <dbReference type="ARBA" id="ARBA00023136"/>
    </source>
</evidence>
<evidence type="ECO:0000313" key="5">
    <source>
        <dbReference type="Proteomes" id="UP001242368"/>
    </source>
</evidence>
<name>A0ABT8D084_9FLAO</name>
<comment type="subcellular location">
    <subcellularLocation>
        <location evidence="1">Cell outer membrane</location>
    </subcellularLocation>
</comment>
<comment type="caution">
    <text evidence="4">The sequence shown here is derived from an EMBL/GenBank/DDBJ whole genome shotgun (WGS) entry which is preliminary data.</text>
</comment>
<evidence type="ECO:0000256" key="3">
    <source>
        <dbReference type="ARBA" id="ARBA00023237"/>
    </source>
</evidence>
<keyword evidence="2" id="KW-0472">Membrane</keyword>
<proteinExistence type="predicted"/>
<keyword evidence="5" id="KW-1185">Reference proteome</keyword>
<sequence length="56" mass="6389">MNAPKNTANGWIQYLFNNGVLNGLSISTGLYYVGERPVNEYSLAGRTWKYGRYRTI</sequence>
<protein>
    <submittedName>
        <fullName evidence="4">Uncharacterized protein</fullName>
    </submittedName>
</protein>
<organism evidence="4 5">
    <name type="scientific">Paenimyroides ceti</name>
    <dbReference type="NCBI Taxonomy" id="395087"/>
    <lineage>
        <taxon>Bacteria</taxon>
        <taxon>Pseudomonadati</taxon>
        <taxon>Bacteroidota</taxon>
        <taxon>Flavobacteriia</taxon>
        <taxon>Flavobacteriales</taxon>
        <taxon>Flavobacteriaceae</taxon>
        <taxon>Paenimyroides</taxon>
    </lineage>
</organism>
<dbReference type="SUPFAM" id="SSF56935">
    <property type="entry name" value="Porins"/>
    <property type="match status" value="1"/>
</dbReference>